<dbReference type="GO" id="GO:0000155">
    <property type="term" value="F:phosphorelay sensor kinase activity"/>
    <property type="evidence" value="ECO:0007669"/>
    <property type="project" value="InterPro"/>
</dbReference>
<organism evidence="15 16">
    <name type="scientific">Lachnoanaerobaculum saburreum F0468</name>
    <dbReference type="NCBI Taxonomy" id="1095750"/>
    <lineage>
        <taxon>Bacteria</taxon>
        <taxon>Bacillati</taxon>
        <taxon>Bacillota</taxon>
        <taxon>Clostridia</taxon>
        <taxon>Lachnospirales</taxon>
        <taxon>Lachnospiraceae</taxon>
        <taxon>Lachnoanaerobaculum</taxon>
    </lineage>
</organism>
<dbReference type="eggNOG" id="COG0745">
    <property type="taxonomic scope" value="Bacteria"/>
</dbReference>
<keyword evidence="8" id="KW-0067">ATP-binding</keyword>
<keyword evidence="7 15" id="KW-0418">Kinase</keyword>
<evidence type="ECO:0000259" key="13">
    <source>
        <dbReference type="PROSITE" id="PS50109"/>
    </source>
</evidence>
<feature type="domain" description="Response regulatory" evidence="14">
    <location>
        <begin position="592"/>
        <end position="706"/>
    </location>
</feature>
<dbReference type="InterPro" id="IPR001789">
    <property type="entry name" value="Sig_transdc_resp-reg_receiver"/>
</dbReference>
<reference evidence="15 16" key="1">
    <citation type="submission" date="2012-03" db="EMBL/GenBank/DDBJ databases">
        <authorList>
            <person name="Durkin A.S."/>
            <person name="McCorrison J."/>
            <person name="Torralba M."/>
            <person name="Gillis M."/>
            <person name="Methe B."/>
            <person name="Sutton G."/>
            <person name="Nelson K.E."/>
        </authorList>
    </citation>
    <scope>NUCLEOTIDE SEQUENCE [LARGE SCALE GENOMIC DNA]</scope>
    <source>
        <strain evidence="15 16">F0468</strain>
    </source>
</reference>
<evidence type="ECO:0000256" key="4">
    <source>
        <dbReference type="ARBA" id="ARBA00022553"/>
    </source>
</evidence>
<dbReference type="Pfam" id="PF02518">
    <property type="entry name" value="HATPase_c"/>
    <property type="match status" value="1"/>
</dbReference>
<feature type="domain" description="Histidine kinase" evidence="13">
    <location>
        <begin position="345"/>
        <end position="575"/>
    </location>
</feature>
<dbReference type="EC" id="2.7.13.3" evidence="2"/>
<dbReference type="InterPro" id="IPR003594">
    <property type="entry name" value="HATPase_dom"/>
</dbReference>
<dbReference type="InterPro" id="IPR003661">
    <property type="entry name" value="HisK_dim/P_dom"/>
</dbReference>
<dbReference type="Proteomes" id="UP000005039">
    <property type="component" value="Unassembled WGS sequence"/>
</dbReference>
<keyword evidence="12" id="KW-1133">Transmembrane helix</keyword>
<dbReference type="Gene3D" id="1.10.287.130">
    <property type="match status" value="1"/>
</dbReference>
<keyword evidence="9" id="KW-0902">Two-component regulatory system</keyword>
<keyword evidence="16" id="KW-1185">Reference proteome</keyword>
<evidence type="ECO:0000256" key="8">
    <source>
        <dbReference type="ARBA" id="ARBA00022840"/>
    </source>
</evidence>
<keyword evidence="12" id="KW-0812">Transmembrane</keyword>
<feature type="transmembrane region" description="Helical" evidence="12">
    <location>
        <begin position="278"/>
        <end position="300"/>
    </location>
</feature>
<dbReference type="PROSITE" id="PS50109">
    <property type="entry name" value="HIS_KIN"/>
    <property type="match status" value="1"/>
</dbReference>
<dbReference type="InterPro" id="IPR004358">
    <property type="entry name" value="Sig_transdc_His_kin-like_C"/>
</dbReference>
<dbReference type="InterPro" id="IPR005467">
    <property type="entry name" value="His_kinase_dom"/>
</dbReference>
<dbReference type="GO" id="GO:0005524">
    <property type="term" value="F:ATP binding"/>
    <property type="evidence" value="ECO:0007669"/>
    <property type="project" value="UniProtKB-KW"/>
</dbReference>
<comment type="function">
    <text evidence="10">May play the central regulatory role in sporulation. It may be an element of the effector pathway responsible for the activation of sporulation genes in response to nutritional stress. Spo0A may act in concert with spo0H (a sigma factor) to control the expression of some genes that are critical to the sporulation process.</text>
</comment>
<evidence type="ECO:0000256" key="2">
    <source>
        <dbReference type="ARBA" id="ARBA00012438"/>
    </source>
</evidence>
<evidence type="ECO:0000256" key="10">
    <source>
        <dbReference type="ARBA" id="ARBA00024867"/>
    </source>
</evidence>
<sequence length="708" mass="80324">MLVILLISIFLIYLISTASGIWKEYQQTLIKNQKDQMLITVQILAENMSITLEEYLNNLKFLSSISGSDSEVKDIYRSFLKTSNNFICNIYYEDEGGNTVNMIYEQKLTDAVLLSDNINGDSIWQYSDTSDKKYLVFKHYCKDAKTLCMVIDEEKYYRKLISDIHIGTNGYILVKNSKGCIVMHPDSKQWGIPVIEGRRQMYPDLDYNSLEQMVEEQCSGKSGVSEYYSYWWTDPNLPRVKKISAYALAGFGDDFWVISAVIDYDDLYIPIVGGLQKIALIFSCGLLLLVIMIILTIKLLRDQSKASKEIAYLRELNTLLEEVHHGEENIAHQQRLQIMGTMTGGIAHEFNNFLTPIMGHAELLMMELDPESDEFDSACEIYEASEKAKDVIRQISSLSRRNVETVYKKILAQKMLDRVAKMVESVCPANIHMEKDICQGDEYILGNTTQINQVILNICVNAVHAIGKNEGIIRLTSSVITYDCIKQMSSLENKSIPDTWERYLKIDIEDNGCGMEPEVLRKIFNPFFTTKKSGQGTGLGLSLAEQIVLSHKGYIFVKSTVGKGSVFTILLPVLESESLEIQTEKRRKTDIQILIADDNAKILEMLKKNFAKINLPIQTCSLKEEIKMLLQKLAVDVLIIDEGPEDGSGVAFCMSIQGQYPDMMKFVMVDYITREIAEAKQNNIIDGYIVKPVSDTTILEAIRNCQKT</sequence>
<accession>I0RBC3</accession>
<evidence type="ECO:0000256" key="11">
    <source>
        <dbReference type="PROSITE-ProRule" id="PRU00169"/>
    </source>
</evidence>
<evidence type="ECO:0000256" key="9">
    <source>
        <dbReference type="ARBA" id="ARBA00023012"/>
    </source>
</evidence>
<evidence type="ECO:0000256" key="7">
    <source>
        <dbReference type="ARBA" id="ARBA00022777"/>
    </source>
</evidence>
<comment type="catalytic activity">
    <reaction evidence="1">
        <text>ATP + protein L-histidine = ADP + protein N-phospho-L-histidine.</text>
        <dbReference type="EC" id="2.7.13.3"/>
    </reaction>
</comment>
<dbReference type="Gene3D" id="3.40.50.2300">
    <property type="match status" value="1"/>
</dbReference>
<dbReference type="SUPFAM" id="SSF55874">
    <property type="entry name" value="ATPase domain of HSP90 chaperone/DNA topoisomerase II/histidine kinase"/>
    <property type="match status" value="1"/>
</dbReference>
<dbReference type="SMART" id="SM00387">
    <property type="entry name" value="HATPase_c"/>
    <property type="match status" value="1"/>
</dbReference>
<dbReference type="CDD" id="cd00082">
    <property type="entry name" value="HisKA"/>
    <property type="match status" value="1"/>
</dbReference>
<dbReference type="PROSITE" id="PS50110">
    <property type="entry name" value="RESPONSE_REGULATORY"/>
    <property type="match status" value="1"/>
</dbReference>
<dbReference type="InterPro" id="IPR036890">
    <property type="entry name" value="HATPase_C_sf"/>
</dbReference>
<dbReference type="InterPro" id="IPR011006">
    <property type="entry name" value="CheY-like_superfamily"/>
</dbReference>
<dbReference type="SMART" id="SM00448">
    <property type="entry name" value="REC"/>
    <property type="match status" value="1"/>
</dbReference>
<evidence type="ECO:0000256" key="1">
    <source>
        <dbReference type="ARBA" id="ARBA00000085"/>
    </source>
</evidence>
<evidence type="ECO:0000256" key="3">
    <source>
        <dbReference type="ARBA" id="ARBA00018672"/>
    </source>
</evidence>
<dbReference type="Gene3D" id="3.30.565.10">
    <property type="entry name" value="Histidine kinase-like ATPase, C-terminal domain"/>
    <property type="match status" value="1"/>
</dbReference>
<keyword evidence="4 11" id="KW-0597">Phosphoprotein</keyword>
<name>I0RBC3_9FIRM</name>
<dbReference type="PANTHER" id="PTHR43065">
    <property type="entry name" value="SENSOR HISTIDINE KINASE"/>
    <property type="match status" value="1"/>
</dbReference>
<evidence type="ECO:0000313" key="15">
    <source>
        <dbReference type="EMBL" id="EIC96981.1"/>
    </source>
</evidence>
<dbReference type="SMART" id="SM00388">
    <property type="entry name" value="HisKA"/>
    <property type="match status" value="1"/>
</dbReference>
<dbReference type="PRINTS" id="PR00344">
    <property type="entry name" value="BCTRLSENSOR"/>
</dbReference>
<evidence type="ECO:0000256" key="5">
    <source>
        <dbReference type="ARBA" id="ARBA00022679"/>
    </source>
</evidence>
<evidence type="ECO:0000256" key="12">
    <source>
        <dbReference type="SAM" id="Phobius"/>
    </source>
</evidence>
<dbReference type="eggNOG" id="COG4191">
    <property type="taxonomic scope" value="Bacteria"/>
</dbReference>
<evidence type="ECO:0000256" key="6">
    <source>
        <dbReference type="ARBA" id="ARBA00022741"/>
    </source>
</evidence>
<dbReference type="Pfam" id="PF00072">
    <property type="entry name" value="Response_reg"/>
    <property type="match status" value="1"/>
</dbReference>
<dbReference type="PATRIC" id="fig|1095750.3.peg.277"/>
<comment type="caution">
    <text evidence="15">The sequence shown here is derived from an EMBL/GenBank/DDBJ whole genome shotgun (WGS) entry which is preliminary data.</text>
</comment>
<dbReference type="Gene3D" id="3.30.450.20">
    <property type="entry name" value="PAS domain"/>
    <property type="match status" value="1"/>
</dbReference>
<dbReference type="InterPro" id="IPR036097">
    <property type="entry name" value="HisK_dim/P_sf"/>
</dbReference>
<keyword evidence="12" id="KW-0472">Membrane</keyword>
<evidence type="ECO:0000313" key="16">
    <source>
        <dbReference type="Proteomes" id="UP000005039"/>
    </source>
</evidence>
<dbReference type="SUPFAM" id="SSF52172">
    <property type="entry name" value="CheY-like"/>
    <property type="match status" value="1"/>
</dbReference>
<keyword evidence="5" id="KW-0808">Transferase</keyword>
<dbReference type="SUPFAM" id="SSF47384">
    <property type="entry name" value="Homodimeric domain of signal transducing histidine kinase"/>
    <property type="match status" value="1"/>
</dbReference>
<protein>
    <recommendedName>
        <fullName evidence="3">Stage 0 sporulation protein A homolog</fullName>
        <ecNumber evidence="2">2.7.13.3</ecNumber>
    </recommendedName>
</protein>
<dbReference type="PANTHER" id="PTHR43065:SF46">
    <property type="entry name" value="C4-DICARBOXYLATE TRANSPORT SENSOR PROTEIN DCTB"/>
    <property type="match status" value="1"/>
</dbReference>
<proteinExistence type="predicted"/>
<gene>
    <name evidence="15" type="ORF">HMPREF9970_0215</name>
</gene>
<dbReference type="AlphaFoldDB" id="I0RBC3"/>
<keyword evidence="6" id="KW-0547">Nucleotide-binding</keyword>
<dbReference type="EMBL" id="AJGH01000015">
    <property type="protein sequence ID" value="EIC96981.1"/>
    <property type="molecule type" value="Genomic_DNA"/>
</dbReference>
<feature type="modified residue" description="4-aspartylphosphate" evidence="11">
    <location>
        <position position="641"/>
    </location>
</feature>
<evidence type="ECO:0000259" key="14">
    <source>
        <dbReference type="PROSITE" id="PS50110"/>
    </source>
</evidence>